<dbReference type="Proteomes" id="UP000694727">
    <property type="component" value="Unplaced"/>
</dbReference>
<evidence type="ECO:0000313" key="4">
    <source>
        <dbReference type="Proteomes" id="UP000694727"/>
    </source>
</evidence>
<dbReference type="InterPro" id="IPR034551">
    <property type="entry name" value="MUC20"/>
</dbReference>
<feature type="signal peptide" evidence="2">
    <location>
        <begin position="1"/>
        <end position="33"/>
    </location>
</feature>
<name>A0A8D0UNY5_PIG</name>
<feature type="region of interest" description="Disordered" evidence="1">
    <location>
        <begin position="598"/>
        <end position="627"/>
    </location>
</feature>
<dbReference type="Ensembl" id="ENSSSCT00025044393.1">
    <property type="protein sequence ID" value="ENSSSCP00025018902.1"/>
    <property type="gene ID" value="ENSSSCG00025032638.1"/>
</dbReference>
<feature type="chain" id="PRO_5034101292" evidence="2">
    <location>
        <begin position="34"/>
        <end position="627"/>
    </location>
</feature>
<evidence type="ECO:0000256" key="1">
    <source>
        <dbReference type="SAM" id="MobiDB-lite"/>
    </source>
</evidence>
<feature type="compositionally biased region" description="Low complexity" evidence="1">
    <location>
        <begin position="393"/>
        <end position="408"/>
    </location>
</feature>
<reference evidence="3" key="1">
    <citation type="submission" date="2025-08" db="UniProtKB">
        <authorList>
            <consortium name="Ensembl"/>
        </authorList>
    </citation>
    <scope>IDENTIFICATION</scope>
</reference>
<gene>
    <name evidence="3" type="primary">MUC20</name>
</gene>
<feature type="region of interest" description="Disordered" evidence="1">
    <location>
        <begin position="296"/>
        <end position="328"/>
    </location>
</feature>
<feature type="compositionally biased region" description="Low complexity" evidence="1">
    <location>
        <begin position="439"/>
        <end position="451"/>
    </location>
</feature>
<feature type="region of interest" description="Disordered" evidence="1">
    <location>
        <begin position="439"/>
        <end position="466"/>
    </location>
</feature>
<proteinExistence type="predicted"/>
<evidence type="ECO:0000256" key="2">
    <source>
        <dbReference type="SAM" id="SignalP"/>
    </source>
</evidence>
<evidence type="ECO:0000313" key="3">
    <source>
        <dbReference type="Ensembl" id="ENSSSCP00025018902.1"/>
    </source>
</evidence>
<feature type="region of interest" description="Disordered" evidence="1">
    <location>
        <begin position="393"/>
        <end position="424"/>
    </location>
</feature>
<accession>A0A8D0UNY5</accession>
<dbReference type="GO" id="GO:0048012">
    <property type="term" value="P:hepatocyte growth factor receptor signaling pathway"/>
    <property type="evidence" value="ECO:0007669"/>
    <property type="project" value="InterPro"/>
</dbReference>
<dbReference type="PANTHER" id="PTHR37358">
    <property type="entry name" value="MUCIN-20"/>
    <property type="match status" value="1"/>
</dbReference>
<dbReference type="AlphaFoldDB" id="A0A8D0UNY5"/>
<protein>
    <submittedName>
        <fullName evidence="3">Mucin 20, cell surface associated</fullName>
    </submittedName>
</protein>
<dbReference type="PANTHER" id="PTHR37358:SF1">
    <property type="entry name" value="MUCIN-20"/>
    <property type="match status" value="1"/>
</dbReference>
<feature type="compositionally biased region" description="Low complexity" evidence="1">
    <location>
        <begin position="307"/>
        <end position="325"/>
    </location>
</feature>
<feature type="region of interest" description="Disordered" evidence="1">
    <location>
        <begin position="529"/>
        <end position="556"/>
    </location>
</feature>
<organism evidence="3 4">
    <name type="scientific">Sus scrofa</name>
    <name type="common">Pig</name>
    <dbReference type="NCBI Taxonomy" id="9823"/>
    <lineage>
        <taxon>Eukaryota</taxon>
        <taxon>Metazoa</taxon>
        <taxon>Chordata</taxon>
        <taxon>Craniata</taxon>
        <taxon>Vertebrata</taxon>
        <taxon>Euteleostomi</taxon>
        <taxon>Mammalia</taxon>
        <taxon>Eutheria</taxon>
        <taxon>Laurasiatheria</taxon>
        <taxon>Artiodactyla</taxon>
        <taxon>Suina</taxon>
        <taxon>Suidae</taxon>
        <taxon>Sus</taxon>
    </lineage>
</organism>
<feature type="region of interest" description="Disordered" evidence="1">
    <location>
        <begin position="249"/>
        <end position="281"/>
    </location>
</feature>
<sequence length="627" mass="65149">MVAGASDKMGCLWGLALPLFFFCWKAGVPGSFAGPSTNGSGHADMSAVTPAAGTTSEGLFWTTDLTEISVPSHIPLETQTLGTQTSDRAFIPGGTISEAETRETKTIFPAAKTRALVKTTPSKSMVVTMPLETPATRSRPMGSEMTTVETVTGKDLLKAVFDTLCTFDSSEEAKTIMVDYLTLAYSAEAKALSSESSTSSDNSVPAIAPQALLPNITALAKALVPSNITILKVINCSFIEIEATATIPGTSDINHSPTGGKALSAPETSALPDSNEDTSHFTRTTLHSAPAEILSTASATVSTTPDSTLTISSTTETETTAAKATPPSGKLMTVSTNFLEGNSTLSVGTSHTKVSEAVTTSTEAWSTVGKATSPAGFSAMVYSLSEVATIMNSTPSETSTTGSTFSGPVPLSRNPLPSAHLTTASSSQVINTTLAKTTASAKTSKMASTAAGKPSRATPTTVPRWTDVTAGRNGGFLLLRLSVVSPEDLTDPTVTERLMQQGRTESSRKAGLKFSVDTHTKLPRTLQSPAFKKLSPGPVAAAHTPTPGGEAAQLPVDDAPPACNKPDTLRPRMPLVCASTVGGASGEELRVPWKRRVRQGQREGGQACEGQWGTTGDRKEVSPMLMG</sequence>
<feature type="compositionally biased region" description="Polar residues" evidence="1">
    <location>
        <begin position="296"/>
        <end position="306"/>
    </location>
</feature>
<keyword evidence="2" id="KW-0732">Signal</keyword>